<dbReference type="Gene3D" id="3.20.20.300">
    <property type="entry name" value="Glycoside hydrolase, family 3, N-terminal domain"/>
    <property type="match status" value="1"/>
</dbReference>
<dbReference type="GO" id="GO:0031222">
    <property type="term" value="P:arabinan catabolic process"/>
    <property type="evidence" value="ECO:0007669"/>
    <property type="project" value="TreeGrafter"/>
</dbReference>
<dbReference type="AlphaFoldDB" id="A6W509"/>
<dbReference type="SUPFAM" id="SSF50405">
    <property type="entry name" value="Actin-crosslinking proteins"/>
    <property type="match status" value="1"/>
</dbReference>
<dbReference type="PANTHER" id="PTHR42721">
    <property type="entry name" value="SUGAR HYDROLASE-RELATED"/>
    <property type="match status" value="1"/>
</dbReference>
<evidence type="ECO:0000259" key="4">
    <source>
        <dbReference type="SMART" id="SM01217"/>
    </source>
</evidence>
<dbReference type="Gene3D" id="2.60.40.10">
    <property type="entry name" value="Immunoglobulins"/>
    <property type="match status" value="1"/>
</dbReference>
<name>A6W509_KINRD</name>
<dbReference type="GO" id="GO:0009044">
    <property type="term" value="F:xylan 1,4-beta-xylosidase activity"/>
    <property type="evidence" value="ECO:0007669"/>
    <property type="project" value="InterPro"/>
</dbReference>
<dbReference type="InterPro" id="IPR002772">
    <property type="entry name" value="Glyco_hydro_3_C"/>
</dbReference>
<dbReference type="SUPFAM" id="SSF51445">
    <property type="entry name" value="(Trans)glycosidases"/>
    <property type="match status" value="1"/>
</dbReference>
<dbReference type="InterPro" id="IPR036962">
    <property type="entry name" value="Glyco_hydro_3_N_sf"/>
</dbReference>
<dbReference type="STRING" id="266940.Krad_0408"/>
<dbReference type="InterPro" id="IPR026891">
    <property type="entry name" value="Fn3-like"/>
</dbReference>
<dbReference type="InterPro" id="IPR001764">
    <property type="entry name" value="Glyco_hydro_3_N"/>
</dbReference>
<dbReference type="Gene3D" id="3.40.50.1700">
    <property type="entry name" value="Glycoside hydrolase family 3 C-terminal domain"/>
    <property type="match status" value="1"/>
</dbReference>
<dbReference type="InterPro" id="IPR036881">
    <property type="entry name" value="Glyco_hydro_3_C_sf"/>
</dbReference>
<evidence type="ECO:0000256" key="2">
    <source>
        <dbReference type="ARBA" id="ARBA00022729"/>
    </source>
</evidence>
<keyword evidence="3 5" id="KW-0378">Hydrolase</keyword>
<organism evidence="5 6">
    <name type="scientific">Kineococcus radiotolerans (strain ATCC BAA-149 / DSM 14245 / SRS30216)</name>
    <dbReference type="NCBI Taxonomy" id="266940"/>
    <lineage>
        <taxon>Bacteria</taxon>
        <taxon>Bacillati</taxon>
        <taxon>Actinomycetota</taxon>
        <taxon>Actinomycetes</taxon>
        <taxon>Kineosporiales</taxon>
        <taxon>Kineosporiaceae</taxon>
        <taxon>Kineococcus</taxon>
    </lineage>
</organism>
<dbReference type="GO" id="GO:0046556">
    <property type="term" value="F:alpha-L-arabinofuranosidase activity"/>
    <property type="evidence" value="ECO:0007669"/>
    <property type="project" value="TreeGrafter"/>
</dbReference>
<gene>
    <name evidence="5" type="ordered locus">Krad_0408</name>
</gene>
<feature type="domain" description="Fibronectin type III-like" evidence="4">
    <location>
        <begin position="755"/>
        <end position="825"/>
    </location>
</feature>
<dbReference type="EMBL" id="CP000750">
    <property type="protein sequence ID" value="ABS01898.1"/>
    <property type="molecule type" value="Genomic_DNA"/>
</dbReference>
<evidence type="ECO:0000256" key="1">
    <source>
        <dbReference type="ARBA" id="ARBA00005336"/>
    </source>
</evidence>
<dbReference type="InterPro" id="IPR044993">
    <property type="entry name" value="BXL"/>
</dbReference>
<dbReference type="RefSeq" id="WP_012085274.1">
    <property type="nucleotide sequence ID" value="NC_009664.2"/>
</dbReference>
<dbReference type="Pfam" id="PF00933">
    <property type="entry name" value="Glyco_hydro_3"/>
    <property type="match status" value="1"/>
</dbReference>
<keyword evidence="6" id="KW-1185">Reference proteome</keyword>
<sequence length="972" mass="101491">MTGSWGLGAASTHPLAFKRFDMEGPTMTLPFRDPAVPLRERVDDLLARLDPGERLAMLHQHAPAVPRLGLAAFRTGTEAAHGVAWLGPATVFPQPVGLAATWDPDLLRRVGRAVGREVRARKLTDPDVSLNAWSPVVNPLRHPLWGRNEEGFSEDPHLTAELATAYCAGLRGDHPRVWQTVPTLKHFLAYGAESWRATASAQLRERVLHEHELPAFRGPLAAGVAGAVMLSYNLVNGVPAHVSPLVREHLRTWVEHPDDLAVVTDAGAPGNLVRAERWAPDLAAADAAAVRAGVDSFTDDGDDPGPTLRALTSALEAGRLERADVDAAVRRLLTLRLRTGEFDDPVPGEVPAHADVRVEDIGRPEHVALAREAAAAGVVVLQDRDGTGGRRLPLPATGTVAVVGPLADLVLTDWYSGTPTAATGLATALRERSGGPEVVVADGSDRVSLRHTASGRSVAVAADGALLADADTAGEDARFDVTEWADGVVTLRHAASGRLVTRGGAGLSATAERVGGWVVQETFRLHVEGGTCALLHLGTGRWVVVDPTTGALTPEAADRAAAARFVLRTHRSGTAAAVEAAARADHVVVVVGNDPHVDGRETEDRSGLALPHASAELVRAVHEVAADCVLVLVSSYPYALGGLLDGIGTVLWSSHGGQELGHGLADVLLGAAEPSGRLPQTWFRDDAALPDLLDLDVLSTGTGYGWAASGVLFPLGHGLGHGPVAYRDARSSPAADGTVQVAVELINDGARDVAELVQVYATAPGLAVPFPRRRLVAHRRVRVPAGSSVTATVPVAVERLAVRDVARGETRVLPGTYHLLVGSSAEDVRAELALTVPGEAPAARELRHATAFDAHEGAELVPREGTGTTVVRAGIPGWGARLEFTGCAVAGAGALRAQARAARAGGELVVQVRGVSGAWLPAGRAALVPGDWAPVEVALDLPPGTAGRADLRLVLPAGTLLDGLELVRGRPA</sequence>
<dbReference type="InterPro" id="IPR017853">
    <property type="entry name" value="GH"/>
</dbReference>
<reference evidence="6" key="1">
    <citation type="journal article" date="2008" name="PLoS ONE">
        <title>Survival in nuclear waste, extreme resistance, and potential applications gleaned from the genome sequence of Kineococcus radiotolerans SRS30216.</title>
        <authorList>
            <person name="Bagwell C.E."/>
            <person name="Bhat S."/>
            <person name="Hawkins G.M."/>
            <person name="Smith B.W."/>
            <person name="Biswas T."/>
            <person name="Hoover T.R."/>
            <person name="Saunders E."/>
            <person name="Han C.S."/>
            <person name="Tsodikov O.V."/>
            <person name="Shimkets L.J."/>
        </authorList>
    </citation>
    <scope>NUCLEOTIDE SEQUENCE [LARGE SCALE GENOMIC DNA]</scope>
    <source>
        <strain evidence="6">ATCC BAA-149 / DSM 14245 / SRS30216</strain>
    </source>
</reference>
<dbReference type="HOGENOM" id="CLU_004542_5_3_11"/>
<evidence type="ECO:0000256" key="3">
    <source>
        <dbReference type="ARBA" id="ARBA00022801"/>
    </source>
</evidence>
<dbReference type="GO" id="GO:0045493">
    <property type="term" value="P:xylan catabolic process"/>
    <property type="evidence" value="ECO:0007669"/>
    <property type="project" value="InterPro"/>
</dbReference>
<proteinExistence type="inferred from homology"/>
<dbReference type="PANTHER" id="PTHR42721:SF3">
    <property type="entry name" value="BETA-D-XYLOSIDASE 5-RELATED"/>
    <property type="match status" value="1"/>
</dbReference>
<dbReference type="Pfam" id="PF01915">
    <property type="entry name" value="Glyco_hydro_3_C"/>
    <property type="match status" value="1"/>
</dbReference>
<dbReference type="SUPFAM" id="SSF52279">
    <property type="entry name" value="Beta-D-glucan exohydrolase, C-terminal domain"/>
    <property type="match status" value="1"/>
</dbReference>
<keyword evidence="2" id="KW-0732">Signal</keyword>
<protein>
    <submittedName>
        <fullName evidence="5">Glycoside hydrolase family 3 domain protein</fullName>
    </submittedName>
</protein>
<accession>A6W509</accession>
<dbReference type="KEGG" id="kra:Krad_0408"/>
<dbReference type="CDD" id="cd23343">
    <property type="entry name" value="beta-trefoil_FSCN_BglX-like"/>
    <property type="match status" value="1"/>
</dbReference>
<dbReference type="SMART" id="SM01217">
    <property type="entry name" value="Fn3_like"/>
    <property type="match status" value="1"/>
</dbReference>
<dbReference type="PRINTS" id="PR00133">
    <property type="entry name" value="GLHYDRLASE3"/>
</dbReference>
<evidence type="ECO:0000313" key="5">
    <source>
        <dbReference type="EMBL" id="ABS01898.1"/>
    </source>
</evidence>
<dbReference type="eggNOG" id="COG1472">
    <property type="taxonomic scope" value="Bacteria"/>
</dbReference>
<dbReference type="InterPro" id="IPR013783">
    <property type="entry name" value="Ig-like_fold"/>
</dbReference>
<dbReference type="InterPro" id="IPR008999">
    <property type="entry name" value="Actin-crosslinking"/>
</dbReference>
<comment type="similarity">
    <text evidence="1">Belongs to the glycosyl hydrolase 3 family.</text>
</comment>
<evidence type="ECO:0000313" key="6">
    <source>
        <dbReference type="Proteomes" id="UP000001116"/>
    </source>
</evidence>
<dbReference type="Proteomes" id="UP000001116">
    <property type="component" value="Chromosome"/>
</dbReference>
<dbReference type="Pfam" id="PF14310">
    <property type="entry name" value="Fn3-like"/>
    <property type="match status" value="1"/>
</dbReference>
<dbReference type="Gene3D" id="2.60.120.380">
    <property type="match status" value="1"/>
</dbReference>
<dbReference type="CAZy" id="GH3">
    <property type="family name" value="Glycoside Hydrolase Family 3"/>
</dbReference>